<dbReference type="EMBL" id="AOHS01000038">
    <property type="protein sequence ID" value="ELY29169.1"/>
    <property type="molecule type" value="Genomic_DNA"/>
</dbReference>
<evidence type="ECO:0000313" key="3">
    <source>
        <dbReference type="Proteomes" id="UP000011543"/>
    </source>
</evidence>
<name>L9UWD2_NATMM</name>
<organism evidence="2 3">
    <name type="scientific">Natrialba magadii (strain ATCC 43099 / DSM 3394 / CCM 3739 / CIP 104546 / IAM 13178 / JCM 8861 / NBRC 102185 / NCIMB 2190 / MS3)</name>
    <name type="common">Natronobacterium magadii</name>
    <dbReference type="NCBI Taxonomy" id="547559"/>
    <lineage>
        <taxon>Archaea</taxon>
        <taxon>Methanobacteriati</taxon>
        <taxon>Methanobacteriota</taxon>
        <taxon>Stenosarchaea group</taxon>
        <taxon>Halobacteria</taxon>
        <taxon>Halobacteriales</taxon>
        <taxon>Natrialbaceae</taxon>
        <taxon>Natrialba</taxon>
    </lineage>
</organism>
<gene>
    <name evidence="2" type="ORF">C500_11815</name>
</gene>
<feature type="compositionally biased region" description="Polar residues" evidence="1">
    <location>
        <begin position="29"/>
        <end position="39"/>
    </location>
</feature>
<evidence type="ECO:0000313" key="2">
    <source>
        <dbReference type="EMBL" id="ELY29169.1"/>
    </source>
</evidence>
<feature type="compositionally biased region" description="Low complexity" evidence="1">
    <location>
        <begin position="7"/>
        <end position="16"/>
    </location>
</feature>
<protein>
    <submittedName>
        <fullName evidence="2">Uncharacterized protein</fullName>
    </submittedName>
</protein>
<feature type="region of interest" description="Disordered" evidence="1">
    <location>
        <begin position="1"/>
        <end position="39"/>
    </location>
</feature>
<comment type="caution">
    <text evidence="2">The sequence shown here is derived from an EMBL/GenBank/DDBJ whole genome shotgun (WGS) entry which is preliminary data.</text>
</comment>
<sequence length="71" mass="7790">MVKWWFESVGGTSDGVDSGEGEREKPVDQSMTALSSEGSLSFLVDTDREKTIAESEEIVAHSRTTTADRPR</sequence>
<accession>L9UWD2</accession>
<reference evidence="2 3" key="1">
    <citation type="journal article" date="2014" name="PLoS Genet.">
        <title>Phylogenetically driven sequencing of extremely halophilic archaea reveals strategies for static and dynamic osmo-response.</title>
        <authorList>
            <person name="Becker E.A."/>
            <person name="Seitzer P.M."/>
            <person name="Tritt A."/>
            <person name="Larsen D."/>
            <person name="Krusor M."/>
            <person name="Yao A.I."/>
            <person name="Wu D."/>
            <person name="Madern D."/>
            <person name="Eisen J.A."/>
            <person name="Darling A.E."/>
            <person name="Facciotti M.T."/>
        </authorList>
    </citation>
    <scope>NUCLEOTIDE SEQUENCE [LARGE SCALE GENOMIC DNA]</scope>
    <source>
        <strain evidence="3">ATCC 43099 / DSM 3394 / CCM 3739 / CIP 104546 / IAM 13178 / JCM 8861 / NBRC 102185 / NCIMB 2190 / MS3</strain>
    </source>
</reference>
<dbReference type="Proteomes" id="UP000011543">
    <property type="component" value="Unassembled WGS sequence"/>
</dbReference>
<proteinExistence type="predicted"/>
<dbReference type="AlphaFoldDB" id="L9UWD2"/>
<evidence type="ECO:0000256" key="1">
    <source>
        <dbReference type="SAM" id="MobiDB-lite"/>
    </source>
</evidence>